<evidence type="ECO:0000256" key="4">
    <source>
        <dbReference type="ARBA" id="ARBA00022723"/>
    </source>
</evidence>
<dbReference type="PROSITE" id="PS51643">
    <property type="entry name" value="HD_CAS3"/>
    <property type="match status" value="1"/>
</dbReference>
<keyword evidence="7" id="KW-0347">Helicase</keyword>
<evidence type="ECO:0000256" key="2">
    <source>
        <dbReference type="ARBA" id="ARBA00009046"/>
    </source>
</evidence>
<dbReference type="SUPFAM" id="SSF52540">
    <property type="entry name" value="P-loop containing nucleoside triphosphate hydrolases"/>
    <property type="match status" value="1"/>
</dbReference>
<dbReference type="Pfam" id="PF18395">
    <property type="entry name" value="Cas3_C"/>
    <property type="match status" value="1"/>
</dbReference>
<gene>
    <name evidence="12" type="primary">cas3</name>
    <name evidence="12" type="ORF">QPX42_06200</name>
</gene>
<dbReference type="InterPro" id="IPR006483">
    <property type="entry name" value="CRISPR-assoc_Cas3_HD"/>
</dbReference>
<keyword evidence="3" id="KW-0540">Nuclease</keyword>
<dbReference type="Proteomes" id="UP001224412">
    <property type="component" value="Unassembled WGS sequence"/>
</dbReference>
<dbReference type="InterPro" id="IPR006474">
    <property type="entry name" value="Helicase_Cas3_CRISPR-ass_core"/>
</dbReference>
<sequence length="930" mass="103055">MESWVTNKSHQAKSLWAKSGDESGYLNLPQHLVDSACTAAAVFDIWVSDSIKQNLGHHLGISVAQLRALYTFLAGVHDIGKACKTFQTQLDQLPDYAHLAANVSDSGLDTTKSTLELGRQKMPHGIVSGVILQSWLIQHDAKPKLAIWLSSTVDAHHGIASSSSEQENISRVMDEYPTSWRNVHSELLDSMAESTNFYKIIAALNKTRSFHAGDAQLLTGLVVMADWIASNAEAFPMQVTGSQTERITNGMAATDLTGPWTTELPLQNIDHFFTKSFGWPDTFTARPVQKSMVEIALNIKQPSLFILEGETGVGKTEGAQAAAHVLGHAQQSQGIYFAAPTMATANGLLERTINWAQQTTEASSVASLYLAHSKNQLSRPYQELRFREIGEDRLNPNNSHKTSGDVVASSWMSGRRRGLLANIVVGTVDQVLMLALQQRYSMLRHTALAGKIIIFDEVHAYDAYTSDYLETTLEWLAFYGASVIMMSATLPPQRRQALIQAYTGASSALAPKAYPLITVANETETQYVTPEPTPTNLTAQVHIIGDELTELTTLLQDLLVDGGCALIICNTIARAQETLAAVEETFPGETELHHAGFTARDRTAKEDMLRAQLGPDANRSTTRPFRKIVVATQVAEQSLDIDADVLLTDIAPIDLLIQRLGRVHRHQRPASDRPDQLCNPAMYIRGVHALTPIPEIDSGAMTIYDPKIILATLLHLPDTFRRPDDIEPLVRAVYEGEQNIPAAWHEAWQTAEEESCARIERAHARSKTYRTCSPFAAKSLERLFERKHQDVINNNEETGAAQVRDAEPAVEVIPIIGTDYGYTPWGKETEILKSSELNYSDAHYLATSTVRLPTRMTRYDRDFDEVITTLERNTPENWSQHFLLKGQLALQLNAEGSCQLGRFQVRYSNRLGIECLSDTSNIRVTDSNYV</sequence>
<feature type="domain" description="Helicase ATP-binding" evidence="10">
    <location>
        <begin position="296"/>
        <end position="498"/>
    </location>
</feature>
<evidence type="ECO:0000256" key="9">
    <source>
        <dbReference type="ARBA" id="ARBA00023118"/>
    </source>
</evidence>
<dbReference type="NCBIfam" id="TIGR01587">
    <property type="entry name" value="cas3_core"/>
    <property type="match status" value="1"/>
</dbReference>
<dbReference type="SMART" id="SM00487">
    <property type="entry name" value="DEXDc"/>
    <property type="match status" value="1"/>
</dbReference>
<dbReference type="Pfam" id="PF22590">
    <property type="entry name" value="Cas3-like_C_2"/>
    <property type="match status" value="1"/>
</dbReference>
<dbReference type="PANTHER" id="PTHR47963:SF9">
    <property type="entry name" value="CRISPR-ASSOCIATED ENDONUCLEASE_HELICASE CAS3"/>
    <property type="match status" value="1"/>
</dbReference>
<dbReference type="Pfam" id="PF00270">
    <property type="entry name" value="DEAD"/>
    <property type="match status" value="1"/>
</dbReference>
<evidence type="ECO:0000256" key="6">
    <source>
        <dbReference type="ARBA" id="ARBA00022801"/>
    </source>
</evidence>
<evidence type="ECO:0000256" key="7">
    <source>
        <dbReference type="ARBA" id="ARBA00022806"/>
    </source>
</evidence>
<dbReference type="InterPro" id="IPR054712">
    <property type="entry name" value="Cas3-like_dom"/>
</dbReference>
<evidence type="ECO:0000256" key="5">
    <source>
        <dbReference type="ARBA" id="ARBA00022741"/>
    </source>
</evidence>
<dbReference type="InterPro" id="IPR001650">
    <property type="entry name" value="Helicase_C-like"/>
</dbReference>
<dbReference type="AlphaFoldDB" id="A0AAP4BRV3"/>
<evidence type="ECO:0000256" key="8">
    <source>
        <dbReference type="ARBA" id="ARBA00022840"/>
    </source>
</evidence>
<keyword evidence="4" id="KW-0479">Metal-binding</keyword>
<dbReference type="SMART" id="SM00490">
    <property type="entry name" value="HELICc"/>
    <property type="match status" value="1"/>
</dbReference>
<dbReference type="RefSeq" id="WP_284589198.1">
    <property type="nucleotide sequence ID" value="NZ_JASNUC010000013.1"/>
</dbReference>
<dbReference type="InterPro" id="IPR050547">
    <property type="entry name" value="DEAD_box_RNA_helicases"/>
</dbReference>
<keyword evidence="5" id="KW-0547">Nucleotide-binding</keyword>
<reference evidence="12" key="1">
    <citation type="submission" date="2023-05" db="EMBL/GenBank/DDBJ databases">
        <title>Metabolic capabilities are highly conserved among human nasal-associated Corynebacterium species in pangenomic analyses.</title>
        <authorList>
            <person name="Tran T.H."/>
            <person name="Roberts A.Q."/>
            <person name="Escapa I.F."/>
            <person name="Gao W."/>
            <person name="Conlan S."/>
            <person name="Kong H."/>
            <person name="Segre J.A."/>
            <person name="Kelly M.S."/>
            <person name="Lemon K.P."/>
        </authorList>
    </citation>
    <scope>NUCLEOTIDE SEQUENCE</scope>
    <source>
        <strain evidence="12">KPL2773</strain>
    </source>
</reference>
<dbReference type="Pfam" id="PF18019">
    <property type="entry name" value="Cas3_HD"/>
    <property type="match status" value="1"/>
</dbReference>
<evidence type="ECO:0000256" key="1">
    <source>
        <dbReference type="ARBA" id="ARBA00006847"/>
    </source>
</evidence>
<comment type="similarity">
    <text evidence="1">In the N-terminal section; belongs to the CRISPR-associated nuclease Cas3-HD family.</text>
</comment>
<dbReference type="InterPro" id="IPR027417">
    <property type="entry name" value="P-loop_NTPase"/>
</dbReference>
<keyword evidence="9" id="KW-0051">Antiviral defense</keyword>
<dbReference type="GO" id="GO:0005524">
    <property type="term" value="F:ATP binding"/>
    <property type="evidence" value="ECO:0007669"/>
    <property type="project" value="UniProtKB-KW"/>
</dbReference>
<dbReference type="PROSITE" id="PS51192">
    <property type="entry name" value="HELICASE_ATP_BIND_1"/>
    <property type="match status" value="1"/>
</dbReference>
<dbReference type="GO" id="GO:0046872">
    <property type="term" value="F:metal ion binding"/>
    <property type="evidence" value="ECO:0007669"/>
    <property type="project" value="UniProtKB-KW"/>
</dbReference>
<evidence type="ECO:0000313" key="13">
    <source>
        <dbReference type="Proteomes" id="UP001224412"/>
    </source>
</evidence>
<evidence type="ECO:0000259" key="10">
    <source>
        <dbReference type="PROSITE" id="PS51192"/>
    </source>
</evidence>
<dbReference type="EMBL" id="JASNVH010000008">
    <property type="protein sequence ID" value="MDK4307133.1"/>
    <property type="molecule type" value="Genomic_DNA"/>
</dbReference>
<dbReference type="InterPro" id="IPR014001">
    <property type="entry name" value="Helicase_ATP-bd"/>
</dbReference>
<dbReference type="GO" id="GO:0003724">
    <property type="term" value="F:RNA helicase activity"/>
    <property type="evidence" value="ECO:0007669"/>
    <property type="project" value="TreeGrafter"/>
</dbReference>
<evidence type="ECO:0000259" key="11">
    <source>
        <dbReference type="PROSITE" id="PS51643"/>
    </source>
</evidence>
<accession>A0AAP4BRV3</accession>
<dbReference type="NCBIfam" id="TIGR01596">
    <property type="entry name" value="cas3_HD"/>
    <property type="match status" value="1"/>
</dbReference>
<dbReference type="GO" id="GO:0004518">
    <property type="term" value="F:nuclease activity"/>
    <property type="evidence" value="ECO:0007669"/>
    <property type="project" value="UniProtKB-KW"/>
</dbReference>
<name>A0AAP4BRV3_9CORY</name>
<dbReference type="InterPro" id="IPR011545">
    <property type="entry name" value="DEAD/DEAH_box_helicase_dom"/>
</dbReference>
<dbReference type="CDD" id="cd09641">
    <property type="entry name" value="Cas3''_I"/>
    <property type="match status" value="1"/>
</dbReference>
<dbReference type="InterPro" id="IPR038257">
    <property type="entry name" value="CRISPR-assoc_Cas3_HD_sf"/>
</dbReference>
<dbReference type="PANTHER" id="PTHR47963">
    <property type="entry name" value="DEAD-BOX ATP-DEPENDENT RNA HELICASE 47, MITOCHONDRIAL"/>
    <property type="match status" value="1"/>
</dbReference>
<evidence type="ECO:0000313" key="12">
    <source>
        <dbReference type="EMBL" id="MDK4307133.1"/>
    </source>
</evidence>
<dbReference type="GO" id="GO:0016787">
    <property type="term" value="F:hydrolase activity"/>
    <property type="evidence" value="ECO:0007669"/>
    <property type="project" value="UniProtKB-KW"/>
</dbReference>
<organism evidence="12 13">
    <name type="scientific">Corynebacterium pseudodiphtheriticum</name>
    <dbReference type="NCBI Taxonomy" id="37637"/>
    <lineage>
        <taxon>Bacteria</taxon>
        <taxon>Bacillati</taxon>
        <taxon>Actinomycetota</taxon>
        <taxon>Actinomycetes</taxon>
        <taxon>Mycobacteriales</taxon>
        <taxon>Corynebacteriaceae</taxon>
        <taxon>Corynebacterium</taxon>
    </lineage>
</organism>
<dbReference type="GO" id="GO:0003723">
    <property type="term" value="F:RNA binding"/>
    <property type="evidence" value="ECO:0007669"/>
    <property type="project" value="TreeGrafter"/>
</dbReference>
<dbReference type="Gene3D" id="3.40.50.300">
    <property type="entry name" value="P-loop containing nucleotide triphosphate hydrolases"/>
    <property type="match status" value="2"/>
</dbReference>
<keyword evidence="8" id="KW-0067">ATP-binding</keyword>
<protein>
    <submittedName>
        <fullName evidence="12">CRISPR-associated helicase Cas3</fullName>
    </submittedName>
</protein>
<comment type="caution">
    <text evidence="12">The sequence shown here is derived from an EMBL/GenBank/DDBJ whole genome shotgun (WGS) entry which is preliminary data.</text>
</comment>
<dbReference type="GO" id="GO:0051607">
    <property type="term" value="P:defense response to virus"/>
    <property type="evidence" value="ECO:0007669"/>
    <property type="project" value="UniProtKB-KW"/>
</dbReference>
<proteinExistence type="inferred from homology"/>
<evidence type="ECO:0000256" key="3">
    <source>
        <dbReference type="ARBA" id="ARBA00022722"/>
    </source>
</evidence>
<comment type="similarity">
    <text evidence="2">In the central section; belongs to the CRISPR-associated helicase Cas3 family.</text>
</comment>
<dbReference type="InterPro" id="IPR041372">
    <property type="entry name" value="Cas3_C"/>
</dbReference>
<dbReference type="Gene3D" id="1.10.3210.30">
    <property type="match status" value="1"/>
</dbReference>
<keyword evidence="6" id="KW-0378">Hydrolase</keyword>
<feature type="domain" description="HD Cas3-type" evidence="11">
    <location>
        <begin position="21"/>
        <end position="228"/>
    </location>
</feature>